<feature type="non-terminal residue" evidence="1">
    <location>
        <position position="1"/>
    </location>
</feature>
<dbReference type="InterPro" id="IPR036396">
    <property type="entry name" value="Cyt_P450_sf"/>
</dbReference>
<dbReference type="EMBL" id="MU006563">
    <property type="protein sequence ID" value="KAF2750990.1"/>
    <property type="molecule type" value="Genomic_DNA"/>
</dbReference>
<dbReference type="GO" id="GO:0005506">
    <property type="term" value="F:iron ion binding"/>
    <property type="evidence" value="ECO:0007669"/>
    <property type="project" value="InterPro"/>
</dbReference>
<proteinExistence type="predicted"/>
<dbReference type="AlphaFoldDB" id="A0A6A6VN50"/>
<feature type="non-terminal residue" evidence="1">
    <location>
        <position position="55"/>
    </location>
</feature>
<dbReference type="GO" id="GO:0016705">
    <property type="term" value="F:oxidoreductase activity, acting on paired donors, with incorporation or reduction of molecular oxygen"/>
    <property type="evidence" value="ECO:0007669"/>
    <property type="project" value="InterPro"/>
</dbReference>
<keyword evidence="2" id="KW-1185">Reference proteome</keyword>
<dbReference type="Gene3D" id="1.10.630.10">
    <property type="entry name" value="Cytochrome P450"/>
    <property type="match status" value="1"/>
</dbReference>
<name>A0A6A6VN50_9PLEO</name>
<dbReference type="Proteomes" id="UP000799440">
    <property type="component" value="Unassembled WGS sequence"/>
</dbReference>
<dbReference type="SUPFAM" id="SSF48264">
    <property type="entry name" value="Cytochrome P450"/>
    <property type="match status" value="1"/>
</dbReference>
<evidence type="ECO:0000313" key="1">
    <source>
        <dbReference type="EMBL" id="KAF2750990.1"/>
    </source>
</evidence>
<accession>A0A6A6VN50</accession>
<gene>
    <name evidence="1" type="ORF">M011DRAFT_378480</name>
</gene>
<sequence>EQRDHWNFGAGRRISCGLHLAESSMFTVLAKLLWPIGILPPLDESEKEIHVDLSH</sequence>
<protein>
    <submittedName>
        <fullName evidence="1">Uncharacterized protein</fullName>
    </submittedName>
</protein>
<reference evidence="1" key="1">
    <citation type="journal article" date="2020" name="Stud. Mycol.">
        <title>101 Dothideomycetes genomes: a test case for predicting lifestyles and emergence of pathogens.</title>
        <authorList>
            <person name="Haridas S."/>
            <person name="Albert R."/>
            <person name="Binder M."/>
            <person name="Bloem J."/>
            <person name="Labutti K."/>
            <person name="Salamov A."/>
            <person name="Andreopoulos B."/>
            <person name="Baker S."/>
            <person name="Barry K."/>
            <person name="Bills G."/>
            <person name="Bluhm B."/>
            <person name="Cannon C."/>
            <person name="Castanera R."/>
            <person name="Culley D."/>
            <person name="Daum C."/>
            <person name="Ezra D."/>
            <person name="Gonzalez J."/>
            <person name="Henrissat B."/>
            <person name="Kuo A."/>
            <person name="Liang C."/>
            <person name="Lipzen A."/>
            <person name="Lutzoni F."/>
            <person name="Magnuson J."/>
            <person name="Mondo S."/>
            <person name="Nolan M."/>
            <person name="Ohm R."/>
            <person name="Pangilinan J."/>
            <person name="Park H.-J."/>
            <person name="Ramirez L."/>
            <person name="Alfaro M."/>
            <person name="Sun H."/>
            <person name="Tritt A."/>
            <person name="Yoshinaga Y."/>
            <person name="Zwiers L.-H."/>
            <person name="Turgeon B."/>
            <person name="Goodwin S."/>
            <person name="Spatafora J."/>
            <person name="Crous P."/>
            <person name="Grigoriev I."/>
        </authorList>
    </citation>
    <scope>NUCLEOTIDE SEQUENCE</scope>
    <source>
        <strain evidence="1">CBS 119925</strain>
    </source>
</reference>
<organism evidence="1 2">
    <name type="scientific">Sporormia fimetaria CBS 119925</name>
    <dbReference type="NCBI Taxonomy" id="1340428"/>
    <lineage>
        <taxon>Eukaryota</taxon>
        <taxon>Fungi</taxon>
        <taxon>Dikarya</taxon>
        <taxon>Ascomycota</taxon>
        <taxon>Pezizomycotina</taxon>
        <taxon>Dothideomycetes</taxon>
        <taxon>Pleosporomycetidae</taxon>
        <taxon>Pleosporales</taxon>
        <taxon>Sporormiaceae</taxon>
        <taxon>Sporormia</taxon>
    </lineage>
</organism>
<evidence type="ECO:0000313" key="2">
    <source>
        <dbReference type="Proteomes" id="UP000799440"/>
    </source>
</evidence>
<dbReference type="GO" id="GO:0020037">
    <property type="term" value="F:heme binding"/>
    <property type="evidence" value="ECO:0007669"/>
    <property type="project" value="InterPro"/>
</dbReference>
<dbReference type="GO" id="GO:0004497">
    <property type="term" value="F:monooxygenase activity"/>
    <property type="evidence" value="ECO:0007669"/>
    <property type="project" value="InterPro"/>
</dbReference>